<evidence type="ECO:0000313" key="19">
    <source>
        <dbReference type="EMBL" id="CDR00557.1"/>
    </source>
</evidence>
<keyword evidence="9" id="KW-0130">Cell adhesion</keyword>
<dbReference type="FunFam" id="2.60.40.10:FF:000095">
    <property type="entry name" value="immunoglobulin superfamily member 11 isoform X1"/>
    <property type="match status" value="1"/>
</dbReference>
<comment type="subcellular location">
    <subcellularLocation>
        <location evidence="3">Cell junction</location>
        <location evidence="3">Adherens junction</location>
    </subcellularLocation>
    <subcellularLocation>
        <location evidence="2">Cell junction</location>
        <location evidence="2">Tight junction</location>
    </subcellularLocation>
    <subcellularLocation>
        <location evidence="1">Cell membrane</location>
        <topology evidence="1">Single-pass type I membrane protein</topology>
    </subcellularLocation>
</comment>
<dbReference type="GO" id="GO:0005912">
    <property type="term" value="C:adherens junction"/>
    <property type="evidence" value="ECO:0007669"/>
    <property type="project" value="UniProtKB-SubCell"/>
</dbReference>
<keyword evidence="16" id="KW-0393">Immunoglobulin domain</keyword>
<dbReference type="InterPro" id="IPR003599">
    <property type="entry name" value="Ig_sub"/>
</dbReference>
<evidence type="ECO:0000256" key="4">
    <source>
        <dbReference type="ARBA" id="ARBA00022427"/>
    </source>
</evidence>
<dbReference type="STRING" id="8022.A0A060Z9J9"/>
<dbReference type="SMART" id="SM00408">
    <property type="entry name" value="IGc2"/>
    <property type="match status" value="1"/>
</dbReference>
<name>A0A060Z9J9_ONCMY</name>
<keyword evidence="13" id="KW-1015">Disulfide bond</keyword>
<keyword evidence="10" id="KW-0965">Cell junction</keyword>
<dbReference type="GO" id="GO:0016323">
    <property type="term" value="C:basolateral plasma membrane"/>
    <property type="evidence" value="ECO:0007669"/>
    <property type="project" value="TreeGrafter"/>
</dbReference>
<dbReference type="EMBL" id="FR958252">
    <property type="protein sequence ID" value="CDR00557.1"/>
    <property type="molecule type" value="Genomic_DNA"/>
</dbReference>
<evidence type="ECO:0000256" key="6">
    <source>
        <dbReference type="ARBA" id="ARBA00022692"/>
    </source>
</evidence>
<dbReference type="PROSITE" id="PS50835">
    <property type="entry name" value="IG_LIKE"/>
    <property type="match status" value="1"/>
</dbReference>
<dbReference type="CDD" id="cd00096">
    <property type="entry name" value="Ig"/>
    <property type="match status" value="1"/>
</dbReference>
<keyword evidence="15" id="KW-0325">Glycoprotein</keyword>
<evidence type="ECO:0000256" key="14">
    <source>
        <dbReference type="ARBA" id="ARBA00023170"/>
    </source>
</evidence>
<gene>
    <name evidence="19" type="ORF">GSONMT00046391001</name>
</gene>
<dbReference type="AlphaFoldDB" id="A0A060Z9J9"/>
<dbReference type="GO" id="GO:0034109">
    <property type="term" value="P:homotypic cell-cell adhesion"/>
    <property type="evidence" value="ECO:0007669"/>
    <property type="project" value="TreeGrafter"/>
</dbReference>
<dbReference type="PANTHER" id="PTHR44468:SF3">
    <property type="entry name" value="COXSACKIEVIRUS AND ADENOVIRUS RECEPTOR"/>
    <property type="match status" value="1"/>
</dbReference>
<dbReference type="InterPro" id="IPR007110">
    <property type="entry name" value="Ig-like_dom"/>
</dbReference>
<sequence length="188" mass="20428">MSAISNSLFSPPLPSLLVVRPSKPRCSADGPTLEGRDVVLRCTSSEGTNPLQYTWEKTSDNKLLPASAVLDPVGGTMNVRNASTSSSGTYRCTAKNHVGMEECILQLGITPPPNTAGIIAGAIIAVLLALIIIAIILFCCCRARNRKKYEKEISYEIRYGQRIITPSILCRIPQMHFIEQTLVHTASN</sequence>
<accession>A0A060Z9J9</accession>
<protein>
    <recommendedName>
        <fullName evidence="18">Ig-like domain-containing protein</fullName>
    </recommendedName>
</protein>
<keyword evidence="7" id="KW-0732">Signal</keyword>
<evidence type="ECO:0000256" key="15">
    <source>
        <dbReference type="ARBA" id="ARBA00023180"/>
    </source>
</evidence>
<reference evidence="19" key="1">
    <citation type="journal article" date="2014" name="Nat. Commun.">
        <title>The rainbow trout genome provides novel insights into evolution after whole-genome duplication in vertebrates.</title>
        <authorList>
            <person name="Berthelot C."/>
            <person name="Brunet F."/>
            <person name="Chalopin D."/>
            <person name="Juanchich A."/>
            <person name="Bernard M."/>
            <person name="Noel B."/>
            <person name="Bento P."/>
            <person name="Da Silva C."/>
            <person name="Labadie K."/>
            <person name="Alberti A."/>
            <person name="Aury J.M."/>
            <person name="Louis A."/>
            <person name="Dehais P."/>
            <person name="Bardou P."/>
            <person name="Montfort J."/>
            <person name="Klopp C."/>
            <person name="Cabau C."/>
            <person name="Gaspin C."/>
            <person name="Thorgaard G.H."/>
            <person name="Boussaha M."/>
            <person name="Quillet E."/>
            <person name="Guyomard R."/>
            <person name="Galiana D."/>
            <person name="Bobe J."/>
            <person name="Volff J.N."/>
            <person name="Genet C."/>
            <person name="Wincker P."/>
            <person name="Jaillon O."/>
            <person name="Roest Crollius H."/>
            <person name="Guiguen Y."/>
        </authorList>
    </citation>
    <scope>NUCLEOTIDE SEQUENCE [LARGE SCALE GENOMIC DNA]</scope>
</reference>
<keyword evidence="12 17" id="KW-0472">Membrane</keyword>
<evidence type="ECO:0000256" key="17">
    <source>
        <dbReference type="SAM" id="Phobius"/>
    </source>
</evidence>
<dbReference type="Pfam" id="PF13927">
    <property type="entry name" value="Ig_3"/>
    <property type="match status" value="1"/>
</dbReference>
<dbReference type="PANTHER" id="PTHR44468">
    <property type="entry name" value="COXSACKIEVIRUS AND ADENOVIRUS RECEPTOR-RELATED"/>
    <property type="match status" value="1"/>
</dbReference>
<dbReference type="PaxDb" id="8022-A0A060Z9J9"/>
<dbReference type="GO" id="GO:0014704">
    <property type="term" value="C:intercalated disc"/>
    <property type="evidence" value="ECO:0007669"/>
    <property type="project" value="TreeGrafter"/>
</dbReference>
<evidence type="ECO:0000256" key="13">
    <source>
        <dbReference type="ARBA" id="ARBA00023157"/>
    </source>
</evidence>
<feature type="transmembrane region" description="Helical" evidence="17">
    <location>
        <begin position="118"/>
        <end position="141"/>
    </location>
</feature>
<evidence type="ECO:0000256" key="8">
    <source>
        <dbReference type="ARBA" id="ARBA00022737"/>
    </source>
</evidence>
<evidence type="ECO:0000256" key="11">
    <source>
        <dbReference type="ARBA" id="ARBA00022989"/>
    </source>
</evidence>
<dbReference type="SMART" id="SM00409">
    <property type="entry name" value="IG"/>
    <property type="match status" value="1"/>
</dbReference>
<dbReference type="GO" id="GO:0050839">
    <property type="term" value="F:cell adhesion molecule binding"/>
    <property type="evidence" value="ECO:0007669"/>
    <property type="project" value="TreeGrafter"/>
</dbReference>
<dbReference type="Gene3D" id="2.60.40.10">
    <property type="entry name" value="Immunoglobulins"/>
    <property type="match status" value="1"/>
</dbReference>
<evidence type="ECO:0000256" key="5">
    <source>
        <dbReference type="ARBA" id="ARBA00022475"/>
    </source>
</evidence>
<evidence type="ECO:0000256" key="1">
    <source>
        <dbReference type="ARBA" id="ARBA00004251"/>
    </source>
</evidence>
<evidence type="ECO:0000313" key="20">
    <source>
        <dbReference type="Proteomes" id="UP000193380"/>
    </source>
</evidence>
<keyword evidence="4" id="KW-0796">Tight junction</keyword>
<keyword evidence="6 17" id="KW-0812">Transmembrane</keyword>
<dbReference type="GO" id="GO:0005923">
    <property type="term" value="C:bicellular tight junction"/>
    <property type="evidence" value="ECO:0007669"/>
    <property type="project" value="UniProtKB-SubCell"/>
</dbReference>
<feature type="domain" description="Ig-like" evidence="18">
    <location>
        <begin position="14"/>
        <end position="110"/>
    </location>
</feature>
<evidence type="ECO:0000256" key="10">
    <source>
        <dbReference type="ARBA" id="ARBA00022949"/>
    </source>
</evidence>
<organism evidence="19 20">
    <name type="scientific">Oncorhynchus mykiss</name>
    <name type="common">Rainbow trout</name>
    <name type="synonym">Salmo gairdneri</name>
    <dbReference type="NCBI Taxonomy" id="8022"/>
    <lineage>
        <taxon>Eukaryota</taxon>
        <taxon>Metazoa</taxon>
        <taxon>Chordata</taxon>
        <taxon>Craniata</taxon>
        <taxon>Vertebrata</taxon>
        <taxon>Euteleostomi</taxon>
        <taxon>Actinopterygii</taxon>
        <taxon>Neopterygii</taxon>
        <taxon>Teleostei</taxon>
        <taxon>Protacanthopterygii</taxon>
        <taxon>Salmoniformes</taxon>
        <taxon>Salmonidae</taxon>
        <taxon>Salmoninae</taxon>
        <taxon>Oncorhynchus</taxon>
    </lineage>
</organism>
<dbReference type="InterPro" id="IPR013783">
    <property type="entry name" value="Ig-like_fold"/>
</dbReference>
<evidence type="ECO:0000256" key="9">
    <source>
        <dbReference type="ARBA" id="ARBA00022889"/>
    </source>
</evidence>
<keyword evidence="14" id="KW-0675">Receptor</keyword>
<evidence type="ECO:0000256" key="2">
    <source>
        <dbReference type="ARBA" id="ARBA00004435"/>
    </source>
</evidence>
<dbReference type="Proteomes" id="UP000193380">
    <property type="component" value="Unassembled WGS sequence"/>
</dbReference>
<evidence type="ECO:0000256" key="16">
    <source>
        <dbReference type="ARBA" id="ARBA00023319"/>
    </source>
</evidence>
<dbReference type="InterPro" id="IPR036179">
    <property type="entry name" value="Ig-like_dom_sf"/>
</dbReference>
<dbReference type="InterPro" id="IPR003598">
    <property type="entry name" value="Ig_sub2"/>
</dbReference>
<evidence type="ECO:0000256" key="12">
    <source>
        <dbReference type="ARBA" id="ARBA00023136"/>
    </source>
</evidence>
<evidence type="ECO:0000256" key="3">
    <source>
        <dbReference type="ARBA" id="ARBA00004536"/>
    </source>
</evidence>
<reference evidence="19" key="2">
    <citation type="submission" date="2014-03" db="EMBL/GenBank/DDBJ databases">
        <authorList>
            <person name="Genoscope - CEA"/>
        </authorList>
    </citation>
    <scope>NUCLEOTIDE SEQUENCE</scope>
</reference>
<evidence type="ECO:0000259" key="18">
    <source>
        <dbReference type="PROSITE" id="PS50835"/>
    </source>
</evidence>
<evidence type="ECO:0000256" key="7">
    <source>
        <dbReference type="ARBA" id="ARBA00022729"/>
    </source>
</evidence>
<proteinExistence type="predicted"/>
<keyword evidence="11 17" id="KW-1133">Transmembrane helix</keyword>
<keyword evidence="5" id="KW-1003">Cell membrane</keyword>
<dbReference type="SUPFAM" id="SSF48726">
    <property type="entry name" value="Immunoglobulin"/>
    <property type="match status" value="1"/>
</dbReference>
<dbReference type="InterPro" id="IPR052307">
    <property type="entry name" value="EJ_Adhesion_Regulator"/>
</dbReference>
<keyword evidence="8" id="KW-0677">Repeat</keyword>